<protein>
    <submittedName>
        <fullName evidence="8">Enhancer of split mbeta protein</fullName>
    </submittedName>
</protein>
<organism evidence="8 9">
    <name type="scientific">Amphibalanus amphitrite</name>
    <name type="common">Striped barnacle</name>
    <name type="synonym">Balanus amphitrite</name>
    <dbReference type="NCBI Taxonomy" id="1232801"/>
    <lineage>
        <taxon>Eukaryota</taxon>
        <taxon>Metazoa</taxon>
        <taxon>Ecdysozoa</taxon>
        <taxon>Arthropoda</taxon>
        <taxon>Crustacea</taxon>
        <taxon>Multicrustacea</taxon>
        <taxon>Cirripedia</taxon>
        <taxon>Thoracica</taxon>
        <taxon>Thoracicalcarea</taxon>
        <taxon>Balanomorpha</taxon>
        <taxon>Balanoidea</taxon>
        <taxon>Balanidae</taxon>
        <taxon>Amphibalaninae</taxon>
        <taxon>Amphibalanus</taxon>
    </lineage>
</organism>
<dbReference type="Gene3D" id="4.10.280.10">
    <property type="entry name" value="Helix-loop-helix DNA-binding domain"/>
    <property type="match status" value="1"/>
</dbReference>
<keyword evidence="6" id="KW-0732">Signal</keyword>
<dbReference type="OrthoDB" id="6390664at2759"/>
<keyword evidence="9" id="KW-1185">Reference proteome</keyword>
<comment type="subcellular location">
    <subcellularLocation>
        <location evidence="1">Nucleus</location>
    </subcellularLocation>
</comment>
<dbReference type="Pfam" id="PF00010">
    <property type="entry name" value="HLH"/>
    <property type="match status" value="1"/>
</dbReference>
<dbReference type="InterPro" id="IPR050370">
    <property type="entry name" value="HES_HEY"/>
</dbReference>
<evidence type="ECO:0000313" key="8">
    <source>
        <dbReference type="EMBL" id="KAF0286943.1"/>
    </source>
</evidence>
<dbReference type="SUPFAM" id="SSF47459">
    <property type="entry name" value="HLH, helix-loop-helix DNA-binding domain"/>
    <property type="match status" value="1"/>
</dbReference>
<name>A0A6A4UYN4_AMPAM</name>
<evidence type="ECO:0000256" key="2">
    <source>
        <dbReference type="ARBA" id="ARBA00023015"/>
    </source>
</evidence>
<evidence type="ECO:0000313" key="9">
    <source>
        <dbReference type="Proteomes" id="UP000440578"/>
    </source>
</evidence>
<feature type="domain" description="BHLH" evidence="7">
    <location>
        <begin position="21"/>
        <end position="78"/>
    </location>
</feature>
<dbReference type="GO" id="GO:1990837">
    <property type="term" value="F:sequence-specific double-stranded DNA binding"/>
    <property type="evidence" value="ECO:0007669"/>
    <property type="project" value="UniProtKB-ARBA"/>
</dbReference>
<reference evidence="8 9" key="1">
    <citation type="submission" date="2019-07" db="EMBL/GenBank/DDBJ databases">
        <title>Draft genome assembly of a fouling barnacle, Amphibalanus amphitrite (Darwin, 1854): The first reference genome for Thecostraca.</title>
        <authorList>
            <person name="Kim W."/>
        </authorList>
    </citation>
    <scope>NUCLEOTIDE SEQUENCE [LARGE SCALE GENOMIC DNA]</scope>
    <source>
        <strain evidence="8">SNU_AA5</strain>
        <tissue evidence="8">Soma without cirri and trophi</tissue>
    </source>
</reference>
<evidence type="ECO:0000256" key="5">
    <source>
        <dbReference type="ARBA" id="ARBA00023242"/>
    </source>
</evidence>
<sequence>MDIPILILFSLRCAAMCGCHMAEVLKPLLERRRRARINRCLDQMRDLMVDALSMEGDSAAKLEKADVLELAVRHLQKLQAQRRAAAPAAPAAPAASPQTELDRYRAGFSAAATVVPQFRTRVPVTAFPASPADSCSSGYSSGADSGLLTVVTPVSAAPRAPASSQCSPSPLNLKLGDEGMWRPW</sequence>
<evidence type="ECO:0000256" key="4">
    <source>
        <dbReference type="ARBA" id="ARBA00023163"/>
    </source>
</evidence>
<dbReference type="Proteomes" id="UP000440578">
    <property type="component" value="Unassembled WGS sequence"/>
</dbReference>
<keyword evidence="4" id="KW-0804">Transcription</keyword>
<dbReference type="EMBL" id="VIIS01002221">
    <property type="protein sequence ID" value="KAF0286943.1"/>
    <property type="molecule type" value="Genomic_DNA"/>
</dbReference>
<feature type="chain" id="PRO_5025413562" evidence="6">
    <location>
        <begin position="18"/>
        <end position="184"/>
    </location>
</feature>
<keyword evidence="3" id="KW-0238">DNA-binding</keyword>
<dbReference type="InterPro" id="IPR036638">
    <property type="entry name" value="HLH_DNA-bd_sf"/>
</dbReference>
<accession>A0A6A4UYN4</accession>
<evidence type="ECO:0000256" key="6">
    <source>
        <dbReference type="SAM" id="SignalP"/>
    </source>
</evidence>
<gene>
    <name evidence="8" type="ORF">FJT64_014597</name>
</gene>
<dbReference type="PROSITE" id="PS50888">
    <property type="entry name" value="BHLH"/>
    <property type="match status" value="1"/>
</dbReference>
<evidence type="ECO:0000256" key="1">
    <source>
        <dbReference type="ARBA" id="ARBA00004123"/>
    </source>
</evidence>
<comment type="caution">
    <text evidence="8">The sequence shown here is derived from an EMBL/GenBank/DDBJ whole genome shotgun (WGS) entry which is preliminary data.</text>
</comment>
<evidence type="ECO:0000256" key="3">
    <source>
        <dbReference type="ARBA" id="ARBA00023125"/>
    </source>
</evidence>
<dbReference type="FunFam" id="4.10.280.10:FF:000009">
    <property type="entry name" value="Transcription factor HES-1"/>
    <property type="match status" value="1"/>
</dbReference>
<dbReference type="GO" id="GO:0046983">
    <property type="term" value="F:protein dimerization activity"/>
    <property type="evidence" value="ECO:0007669"/>
    <property type="project" value="InterPro"/>
</dbReference>
<dbReference type="SMART" id="SM00353">
    <property type="entry name" value="HLH"/>
    <property type="match status" value="1"/>
</dbReference>
<dbReference type="GO" id="GO:0005634">
    <property type="term" value="C:nucleus"/>
    <property type="evidence" value="ECO:0007669"/>
    <property type="project" value="UniProtKB-SubCell"/>
</dbReference>
<keyword evidence="2" id="KW-0805">Transcription regulation</keyword>
<dbReference type="AlphaFoldDB" id="A0A6A4UYN4"/>
<proteinExistence type="predicted"/>
<dbReference type="PANTHER" id="PTHR10985">
    <property type="entry name" value="BASIC HELIX-LOOP-HELIX TRANSCRIPTION FACTOR, HES-RELATED"/>
    <property type="match status" value="1"/>
</dbReference>
<keyword evidence="5" id="KW-0539">Nucleus</keyword>
<dbReference type="InterPro" id="IPR011598">
    <property type="entry name" value="bHLH_dom"/>
</dbReference>
<feature type="signal peptide" evidence="6">
    <location>
        <begin position="1"/>
        <end position="17"/>
    </location>
</feature>
<evidence type="ECO:0000259" key="7">
    <source>
        <dbReference type="PROSITE" id="PS50888"/>
    </source>
</evidence>